<dbReference type="AlphaFoldDB" id="A0A2P2NNI8"/>
<keyword evidence="1" id="KW-0812">Transmembrane</keyword>
<protein>
    <submittedName>
        <fullName evidence="2">Uncharacterized protein</fullName>
    </submittedName>
</protein>
<dbReference type="EMBL" id="GGEC01063585">
    <property type="protein sequence ID" value="MBX44069.1"/>
    <property type="molecule type" value="Transcribed_RNA"/>
</dbReference>
<sequence length="76" mass="8592">MKYYPHSYVHACALATSSSVAFSFCTMSQILKLLMIFLSYYLFVLTRVTSSFEGSELKSVGSLKYDFCFSRQDSAS</sequence>
<keyword evidence="1" id="KW-1133">Transmembrane helix</keyword>
<evidence type="ECO:0000313" key="2">
    <source>
        <dbReference type="EMBL" id="MBX44069.1"/>
    </source>
</evidence>
<proteinExistence type="predicted"/>
<accession>A0A2P2NNI8</accession>
<reference evidence="2" key="1">
    <citation type="submission" date="2018-02" db="EMBL/GenBank/DDBJ databases">
        <title>Rhizophora mucronata_Transcriptome.</title>
        <authorList>
            <person name="Meera S.P."/>
            <person name="Sreeshan A."/>
            <person name="Augustine A."/>
        </authorList>
    </citation>
    <scope>NUCLEOTIDE SEQUENCE</scope>
    <source>
        <tissue evidence="2">Leaf</tissue>
    </source>
</reference>
<evidence type="ECO:0000256" key="1">
    <source>
        <dbReference type="SAM" id="Phobius"/>
    </source>
</evidence>
<organism evidence="2">
    <name type="scientific">Rhizophora mucronata</name>
    <name type="common">Asiatic mangrove</name>
    <dbReference type="NCBI Taxonomy" id="61149"/>
    <lineage>
        <taxon>Eukaryota</taxon>
        <taxon>Viridiplantae</taxon>
        <taxon>Streptophyta</taxon>
        <taxon>Embryophyta</taxon>
        <taxon>Tracheophyta</taxon>
        <taxon>Spermatophyta</taxon>
        <taxon>Magnoliopsida</taxon>
        <taxon>eudicotyledons</taxon>
        <taxon>Gunneridae</taxon>
        <taxon>Pentapetalae</taxon>
        <taxon>rosids</taxon>
        <taxon>fabids</taxon>
        <taxon>Malpighiales</taxon>
        <taxon>Rhizophoraceae</taxon>
        <taxon>Rhizophora</taxon>
    </lineage>
</organism>
<name>A0A2P2NNI8_RHIMU</name>
<keyword evidence="1" id="KW-0472">Membrane</keyword>
<feature type="transmembrane region" description="Helical" evidence="1">
    <location>
        <begin position="20"/>
        <end position="43"/>
    </location>
</feature>